<dbReference type="KEGG" id="bacg:D2962_09765"/>
<evidence type="ECO:0000256" key="1">
    <source>
        <dbReference type="SAM" id="Phobius"/>
    </source>
</evidence>
<dbReference type="AlphaFoldDB" id="A0A3G2R644"/>
<gene>
    <name evidence="2" type="ORF">D2962_09765</name>
</gene>
<feature type="transmembrane region" description="Helical" evidence="1">
    <location>
        <begin position="6"/>
        <end position="27"/>
    </location>
</feature>
<keyword evidence="1" id="KW-0812">Transmembrane</keyword>
<protein>
    <submittedName>
        <fullName evidence="2">Uncharacterized protein</fullName>
    </submittedName>
</protein>
<name>A0A3G2R644_9FIRM</name>
<organism evidence="2 3">
    <name type="scientific">Biomaibacter acetigenes</name>
    <dbReference type="NCBI Taxonomy" id="2316383"/>
    <lineage>
        <taxon>Bacteria</taxon>
        <taxon>Bacillati</taxon>
        <taxon>Bacillota</taxon>
        <taxon>Clostridia</taxon>
        <taxon>Thermosediminibacterales</taxon>
        <taxon>Tepidanaerobacteraceae</taxon>
        <taxon>Biomaibacter</taxon>
    </lineage>
</organism>
<keyword evidence="1" id="KW-1133">Transmembrane helix</keyword>
<accession>A0A3G2R644</accession>
<dbReference type="Proteomes" id="UP000280960">
    <property type="component" value="Chromosome"/>
</dbReference>
<keyword evidence="1" id="KW-0472">Membrane</keyword>
<dbReference type="RefSeq" id="WP_122014881.1">
    <property type="nucleotide sequence ID" value="NZ_CP033169.1"/>
</dbReference>
<reference evidence="2 3" key="1">
    <citation type="submission" date="2018-10" db="EMBL/GenBank/DDBJ databases">
        <authorList>
            <person name="Zhang X."/>
        </authorList>
    </citation>
    <scope>NUCLEOTIDE SEQUENCE [LARGE SCALE GENOMIC DNA]</scope>
    <source>
        <strain evidence="2 3">SK-G1</strain>
    </source>
</reference>
<keyword evidence="3" id="KW-1185">Reference proteome</keyword>
<evidence type="ECO:0000313" key="2">
    <source>
        <dbReference type="EMBL" id="AYO30866.1"/>
    </source>
</evidence>
<dbReference type="EMBL" id="CP033169">
    <property type="protein sequence ID" value="AYO30866.1"/>
    <property type="molecule type" value="Genomic_DNA"/>
</dbReference>
<sequence>MVKTLSAVDSVLLAVIGFVLSILLIAGKPPPVENRLKGAELVLWAWYDRSGIQFDFGCYVAEILENDVKRLFP</sequence>
<evidence type="ECO:0000313" key="3">
    <source>
        <dbReference type="Proteomes" id="UP000280960"/>
    </source>
</evidence>
<proteinExistence type="predicted"/>